<organism evidence="1 2">
    <name type="scientific">Blautia producta</name>
    <dbReference type="NCBI Taxonomy" id="33035"/>
    <lineage>
        <taxon>Bacteria</taxon>
        <taxon>Bacillati</taxon>
        <taxon>Bacillota</taxon>
        <taxon>Clostridia</taxon>
        <taxon>Lachnospirales</taxon>
        <taxon>Lachnospiraceae</taxon>
        <taxon>Blautia</taxon>
    </lineage>
</organism>
<dbReference type="RefSeq" id="WP_130180162.1">
    <property type="nucleotide sequence ID" value="NZ_CP035945.1"/>
</dbReference>
<evidence type="ECO:0008006" key="3">
    <source>
        <dbReference type="Google" id="ProtNLM"/>
    </source>
</evidence>
<protein>
    <recommendedName>
        <fullName evidence="3">Membrane dipeptidase</fullName>
    </recommendedName>
</protein>
<dbReference type="PANTHER" id="PTHR10443:SF12">
    <property type="entry name" value="DIPEPTIDASE"/>
    <property type="match status" value="1"/>
</dbReference>
<reference evidence="1 2" key="1">
    <citation type="submission" date="2019-01" db="EMBL/GenBank/DDBJ databases">
        <title>PMF-metabolizing Aryl O-demethylase.</title>
        <authorList>
            <person name="Kim M."/>
        </authorList>
    </citation>
    <scope>NUCLEOTIDE SEQUENCE [LARGE SCALE GENOMIC DNA]</scope>
    <source>
        <strain evidence="1 2">PMF1</strain>
    </source>
</reference>
<dbReference type="Proteomes" id="UP000289794">
    <property type="component" value="Chromosome"/>
</dbReference>
<proteinExistence type="predicted"/>
<sequence length="331" mass="37615">MQILDMHCDTISKIRQMKKEGEHISLHQNPLSVDLEKMREGGCTLQTFAIYVNWKEEPDAAEAAKDILNIFRQEMDQNADMISQITTYSQLEENIKAGRMSALLSLEEGAIYQESADTLRWFWEQGARMATLTWNYENDLGYPNCMGDPFTQRIWSWGEERGLKEKGLQFLEELEHLHMLVDVSHLSDGGFWDVARHATRPFLASHSNARGLVKGAARNLTDEMIRALAGRGGVMGLNYAVSFMRPDWKPGEDGTTVKEIIRMAEYILNIGGSECLGLGSDYDGILELPEISHCGRLQFLAEKMEKYGFTYSQVEKIMGGNVKRFLKENLD</sequence>
<dbReference type="PANTHER" id="PTHR10443">
    <property type="entry name" value="MICROSOMAL DIPEPTIDASE"/>
    <property type="match status" value="1"/>
</dbReference>
<dbReference type="KEGG" id="bpro:PMF13cell1_01245"/>
<dbReference type="PROSITE" id="PS51365">
    <property type="entry name" value="RENAL_DIPEPTIDASE_2"/>
    <property type="match status" value="1"/>
</dbReference>
<dbReference type="AlphaFoldDB" id="A0A4P6LTS6"/>
<dbReference type="InterPro" id="IPR032466">
    <property type="entry name" value="Metal_Hydrolase"/>
</dbReference>
<dbReference type="GO" id="GO:0070573">
    <property type="term" value="F:metallodipeptidase activity"/>
    <property type="evidence" value="ECO:0007669"/>
    <property type="project" value="InterPro"/>
</dbReference>
<gene>
    <name evidence="1" type="ORF">PMF13cell1_01245</name>
</gene>
<dbReference type="GO" id="GO:0006508">
    <property type="term" value="P:proteolysis"/>
    <property type="evidence" value="ECO:0007669"/>
    <property type="project" value="InterPro"/>
</dbReference>
<accession>A0A4P6LTS6</accession>
<evidence type="ECO:0000313" key="2">
    <source>
        <dbReference type="Proteomes" id="UP000289794"/>
    </source>
</evidence>
<dbReference type="Gene3D" id="3.20.20.140">
    <property type="entry name" value="Metal-dependent hydrolases"/>
    <property type="match status" value="1"/>
</dbReference>
<dbReference type="Pfam" id="PF01244">
    <property type="entry name" value="Peptidase_M19"/>
    <property type="match status" value="1"/>
</dbReference>
<evidence type="ECO:0000313" key="1">
    <source>
        <dbReference type="EMBL" id="QBE95721.1"/>
    </source>
</evidence>
<dbReference type="InterPro" id="IPR008257">
    <property type="entry name" value="Pept_M19"/>
</dbReference>
<dbReference type="EMBL" id="CP035945">
    <property type="protein sequence ID" value="QBE95721.1"/>
    <property type="molecule type" value="Genomic_DNA"/>
</dbReference>
<name>A0A4P6LTS6_9FIRM</name>
<dbReference type="SUPFAM" id="SSF51556">
    <property type="entry name" value="Metallo-dependent hydrolases"/>
    <property type="match status" value="1"/>
</dbReference>